<sequence length="136" mass="15297">MDCSRISVAQEEYFDTAAMGAAIRAKDPRKTRRLMSLECDMKQGTKLEDIISAHQRDLGPCDTETFLTQNLQASRLPLDFYNLTSCILHLYANLQPTVAFRKAVATMSAGSKAGRWSSMHTMWTHGVSERLKKILV</sequence>
<keyword evidence="2" id="KW-1185">Reference proteome</keyword>
<reference evidence="1 2" key="1">
    <citation type="submission" date="2016-06" db="EMBL/GenBank/DDBJ databases">
        <authorList>
            <person name="Kjaerup R.B."/>
            <person name="Dalgaard T.S."/>
            <person name="Juul-Madsen H.R."/>
        </authorList>
    </citation>
    <scope>NUCLEOTIDE SEQUENCE [LARGE SCALE GENOMIC DNA]</scope>
</reference>
<evidence type="ECO:0000313" key="1">
    <source>
        <dbReference type="EMBL" id="SMQ49626.1"/>
    </source>
</evidence>
<accession>A0A1X7RQG4</accession>
<organism evidence="1 2">
    <name type="scientific">Zymoseptoria tritici (strain ST99CH_3D7)</name>
    <dbReference type="NCBI Taxonomy" id="1276538"/>
    <lineage>
        <taxon>Eukaryota</taxon>
        <taxon>Fungi</taxon>
        <taxon>Dikarya</taxon>
        <taxon>Ascomycota</taxon>
        <taxon>Pezizomycotina</taxon>
        <taxon>Dothideomycetes</taxon>
        <taxon>Dothideomycetidae</taxon>
        <taxon>Mycosphaerellales</taxon>
        <taxon>Mycosphaerellaceae</taxon>
        <taxon>Zymoseptoria</taxon>
    </lineage>
</organism>
<proteinExistence type="predicted"/>
<evidence type="ECO:0000313" key="2">
    <source>
        <dbReference type="Proteomes" id="UP000215127"/>
    </source>
</evidence>
<dbReference type="Proteomes" id="UP000215127">
    <property type="component" value="Chromosome 4"/>
</dbReference>
<gene>
    <name evidence="1" type="ORF">ZT3D7_G4777</name>
</gene>
<dbReference type="AlphaFoldDB" id="A0A1X7RQG4"/>
<protein>
    <submittedName>
        <fullName evidence="1">Uncharacterized protein</fullName>
    </submittedName>
</protein>
<dbReference type="EMBL" id="LT853695">
    <property type="protein sequence ID" value="SMQ49626.1"/>
    <property type="molecule type" value="Genomic_DNA"/>
</dbReference>
<name>A0A1X7RQG4_ZYMT9</name>